<feature type="repeat" description="ANK" evidence="2">
    <location>
        <begin position="356"/>
        <end position="388"/>
    </location>
</feature>
<dbReference type="Pfam" id="PF00023">
    <property type="entry name" value="Ank"/>
    <property type="match status" value="1"/>
</dbReference>
<dbReference type="PhylomeDB" id="B8LWB2"/>
<dbReference type="SMART" id="SM00248">
    <property type="entry name" value="ANK"/>
    <property type="match status" value="6"/>
</dbReference>
<evidence type="ECO:0000313" key="6">
    <source>
        <dbReference type="Proteomes" id="UP000001745"/>
    </source>
</evidence>
<dbReference type="InParanoid" id="B8LWB2"/>
<dbReference type="Pfam" id="PF22939">
    <property type="entry name" value="WHD_GPIID"/>
    <property type="match status" value="1"/>
</dbReference>
<proteinExistence type="predicted"/>
<feature type="repeat" description="ANK" evidence="2">
    <location>
        <begin position="455"/>
        <end position="487"/>
    </location>
</feature>
<gene>
    <name evidence="5" type="ORF">TSTA_075950</name>
</gene>
<reference evidence="6" key="1">
    <citation type="journal article" date="2015" name="Genome Announc.">
        <title>Genome sequence of the AIDS-associated pathogen Penicillium marneffei (ATCC18224) and its near taxonomic relative Talaromyces stipitatus (ATCC10500).</title>
        <authorList>
            <person name="Nierman W.C."/>
            <person name="Fedorova-Abrams N.D."/>
            <person name="Andrianopoulos A."/>
        </authorList>
    </citation>
    <scope>NUCLEOTIDE SEQUENCE [LARGE SCALE GENOMIC DNA]</scope>
    <source>
        <strain evidence="6">ATCC 10500 / CBS 375.48 / QM 6759 / NRRL 1006</strain>
    </source>
</reference>
<dbReference type="InterPro" id="IPR002110">
    <property type="entry name" value="Ankyrin_rpt"/>
</dbReference>
<protein>
    <submittedName>
        <fullName evidence="5">Ankyrin repeat-containing protein, putative</fullName>
    </submittedName>
</protein>
<keyword evidence="2" id="KW-0040">ANK repeat</keyword>
<dbReference type="SUPFAM" id="SSF48403">
    <property type="entry name" value="Ankyrin repeat"/>
    <property type="match status" value="1"/>
</dbReference>
<dbReference type="InterPro" id="IPR054471">
    <property type="entry name" value="GPIID_WHD"/>
</dbReference>
<dbReference type="eggNOG" id="KOG0502">
    <property type="taxonomic scope" value="Eukaryota"/>
</dbReference>
<dbReference type="RefSeq" id="XP_002341610.1">
    <property type="nucleotide sequence ID" value="XM_002341569.1"/>
</dbReference>
<feature type="repeat" description="ANK" evidence="2">
    <location>
        <begin position="422"/>
        <end position="454"/>
    </location>
</feature>
<feature type="repeat" description="ANK" evidence="2">
    <location>
        <begin position="389"/>
        <end position="421"/>
    </location>
</feature>
<dbReference type="EMBL" id="EQ962652">
    <property type="protein sequence ID" value="EED24223.1"/>
    <property type="molecule type" value="Genomic_DNA"/>
</dbReference>
<evidence type="ECO:0000259" key="3">
    <source>
        <dbReference type="Pfam" id="PF22939"/>
    </source>
</evidence>
<dbReference type="PANTHER" id="PTHR24133">
    <property type="entry name" value="ANKYRIN DOMAIN-CONTAINING"/>
    <property type="match status" value="1"/>
</dbReference>
<dbReference type="PANTHER" id="PTHR24133:SF40">
    <property type="entry name" value="ANKYRIN REPEAT DOMAIN 44"/>
    <property type="match status" value="1"/>
</dbReference>
<keyword evidence="1" id="KW-0677">Repeat</keyword>
<dbReference type="PROSITE" id="PS50297">
    <property type="entry name" value="ANK_REP_REGION"/>
    <property type="match status" value="4"/>
</dbReference>
<sequence>MYFFFKDNDEQNNLTTALCAVLHQLFSMQSQLLRYALPFWERNQEKIQFEVDDMWRIFMATTSDPAFWNTICVFDALDDLRPDRETIPPLPKNVPEAYERILNRVPSDQKAKVETILQIIVGARRPLTVQEMAMALGLATTLGAETAKEAGLNPSGLDKKIRQLCGLFVFIKESKIYVIHQTAREFLISKHDRYASFKWCLEQRKTEIQMTEICVKYLLMNDVVSDDRKYIRSLLDYSAENWADNFRDVLSPEDGLVDWVWRLYDVTTCQFHLWFPNFWKTAMPYHGDPKMEALHLAAFNGHQDIVRRIALNERGAIDKTDRSGTNAFQWACVQGCSRVVEQLLEMGANANAQGKEYGNALQAAAARGHLDIVQRLIENGANINAEGGDYHNAFQAAAAGGHLEIVQQLIENGADVNAQGGKFGNALYAAVSGEDLEIVQRLLKNGADVNAQGGELDTVLQAAARGGHLETVKRLLENGANINAEGGDYHNALQAAAAGDILRSFKDSSKMEHISMLSTLLLLEEILRLFNNSSKMEQMSMLRVKSSAMHSKLLLLEVIVVLYRYCRTPIS</sequence>
<evidence type="ECO:0000313" key="5">
    <source>
        <dbReference type="EMBL" id="EED24223.1"/>
    </source>
</evidence>
<dbReference type="InterPro" id="IPR052391">
    <property type="entry name" value="E3_Ligase-Neurotoxin"/>
</dbReference>
<evidence type="ECO:0000259" key="4">
    <source>
        <dbReference type="Pfam" id="PF24883"/>
    </source>
</evidence>
<dbReference type="Pfam" id="PF24883">
    <property type="entry name" value="NPHP3_N"/>
    <property type="match status" value="1"/>
</dbReference>
<feature type="domain" description="Nephrocystin 3-like N-terminal" evidence="4">
    <location>
        <begin position="2"/>
        <end position="86"/>
    </location>
</feature>
<feature type="repeat" description="ANK" evidence="2">
    <location>
        <begin position="323"/>
        <end position="355"/>
    </location>
</feature>
<dbReference type="STRING" id="441959.B8LWB2"/>
<dbReference type="VEuPathDB" id="FungiDB:TSTA_075950"/>
<dbReference type="PRINTS" id="PR01415">
    <property type="entry name" value="ANKYRIN"/>
</dbReference>
<dbReference type="PROSITE" id="PS50088">
    <property type="entry name" value="ANK_REPEAT"/>
    <property type="match status" value="5"/>
</dbReference>
<feature type="domain" description="GPI inositol-deacylase winged helix" evidence="3">
    <location>
        <begin position="109"/>
        <end position="196"/>
    </location>
</feature>
<dbReference type="Gene3D" id="1.25.40.20">
    <property type="entry name" value="Ankyrin repeat-containing domain"/>
    <property type="match status" value="1"/>
</dbReference>
<keyword evidence="6" id="KW-1185">Reference proteome</keyword>
<dbReference type="InterPro" id="IPR036770">
    <property type="entry name" value="Ankyrin_rpt-contain_sf"/>
</dbReference>
<name>B8LWB2_TALSN</name>
<dbReference type="AlphaFoldDB" id="B8LWB2"/>
<evidence type="ECO:0000256" key="1">
    <source>
        <dbReference type="ARBA" id="ARBA00022737"/>
    </source>
</evidence>
<dbReference type="OrthoDB" id="4772757at2759"/>
<dbReference type="HOGENOM" id="CLU_034576_0_0_1"/>
<dbReference type="Pfam" id="PF12796">
    <property type="entry name" value="Ank_2"/>
    <property type="match status" value="2"/>
</dbReference>
<dbReference type="Proteomes" id="UP000001745">
    <property type="component" value="Unassembled WGS sequence"/>
</dbReference>
<dbReference type="InterPro" id="IPR056884">
    <property type="entry name" value="NPHP3-like_N"/>
</dbReference>
<accession>B8LWB2</accession>
<dbReference type="GeneID" id="8104191"/>
<evidence type="ECO:0000256" key="2">
    <source>
        <dbReference type="PROSITE-ProRule" id="PRU00023"/>
    </source>
</evidence>
<organism evidence="5 6">
    <name type="scientific">Talaromyces stipitatus (strain ATCC 10500 / CBS 375.48 / QM 6759 / NRRL 1006)</name>
    <name type="common">Penicillium stipitatum</name>
    <dbReference type="NCBI Taxonomy" id="441959"/>
    <lineage>
        <taxon>Eukaryota</taxon>
        <taxon>Fungi</taxon>
        <taxon>Dikarya</taxon>
        <taxon>Ascomycota</taxon>
        <taxon>Pezizomycotina</taxon>
        <taxon>Eurotiomycetes</taxon>
        <taxon>Eurotiomycetidae</taxon>
        <taxon>Eurotiales</taxon>
        <taxon>Trichocomaceae</taxon>
        <taxon>Talaromyces</taxon>
        <taxon>Talaromyces sect. Talaromyces</taxon>
    </lineage>
</organism>